<dbReference type="SUPFAM" id="SSF55608">
    <property type="entry name" value="Homing endonucleases"/>
    <property type="match status" value="1"/>
</dbReference>
<name>A0A8S5P183_9CAUD</name>
<dbReference type="PANTHER" id="PTHR11573:SF6">
    <property type="entry name" value="RIBONUCLEOSIDE-DIPHOSPHATE REDUCTASE LARGE SUBUNIT"/>
    <property type="match status" value="1"/>
</dbReference>
<feature type="domain" description="DOD-type homing endonuclease" evidence="11">
    <location>
        <begin position="627"/>
        <end position="670"/>
    </location>
</feature>
<dbReference type="PROSITE" id="PS50817">
    <property type="entry name" value="INTEIN_N_TER"/>
    <property type="match status" value="1"/>
</dbReference>
<dbReference type="SMART" id="SM00306">
    <property type="entry name" value="HintN"/>
    <property type="match status" value="1"/>
</dbReference>
<evidence type="ECO:0000259" key="12">
    <source>
        <dbReference type="PROSITE" id="PS51161"/>
    </source>
</evidence>
<dbReference type="InterPro" id="IPR004042">
    <property type="entry name" value="Intein_endonuc_central"/>
</dbReference>
<organism evidence="13">
    <name type="scientific">Myoviridae sp. ctLnO19</name>
    <dbReference type="NCBI Taxonomy" id="2825085"/>
    <lineage>
        <taxon>Viruses</taxon>
        <taxon>Duplodnaviria</taxon>
        <taxon>Heunggongvirae</taxon>
        <taxon>Uroviricota</taxon>
        <taxon>Caudoviricetes</taxon>
    </lineage>
</organism>
<evidence type="ECO:0000256" key="7">
    <source>
        <dbReference type="ARBA" id="ARBA00023002"/>
    </source>
</evidence>
<keyword evidence="7 10" id="KW-0560">Oxidoreductase</keyword>
<dbReference type="GO" id="GO:0004519">
    <property type="term" value="F:endonuclease activity"/>
    <property type="evidence" value="ECO:0007669"/>
    <property type="project" value="InterPro"/>
</dbReference>
<evidence type="ECO:0000313" key="13">
    <source>
        <dbReference type="EMBL" id="DAE00201.1"/>
    </source>
</evidence>
<dbReference type="EC" id="1.17.4.1" evidence="2 10"/>
<evidence type="ECO:0000256" key="10">
    <source>
        <dbReference type="RuleBase" id="RU003410"/>
    </source>
</evidence>
<dbReference type="Pfam" id="PF00317">
    <property type="entry name" value="Ribonuc_red_lgN"/>
    <property type="match status" value="1"/>
</dbReference>
<keyword evidence="5 9" id="KW-0067">ATP-binding</keyword>
<comment type="function">
    <text evidence="10">Provides the precursors necessary for DNA synthesis. Catalyzes the biosynthesis of deoxyribonucleotides from the corresponding ribonucleotides.</text>
</comment>
<dbReference type="InterPro" id="IPR008926">
    <property type="entry name" value="RNR_R1-su_N"/>
</dbReference>
<dbReference type="InterPro" id="IPR039718">
    <property type="entry name" value="Rrm1"/>
</dbReference>
<dbReference type="Pfam" id="PF02867">
    <property type="entry name" value="Ribonuc_red_lgC"/>
    <property type="match status" value="1"/>
</dbReference>
<evidence type="ECO:0000256" key="2">
    <source>
        <dbReference type="ARBA" id="ARBA00012274"/>
    </source>
</evidence>
<dbReference type="GO" id="GO:0004748">
    <property type="term" value="F:ribonucleoside-diphosphate reductase activity, thioredoxin disulfide as acceptor"/>
    <property type="evidence" value="ECO:0007669"/>
    <property type="project" value="UniProtKB-EC"/>
</dbReference>
<evidence type="ECO:0000256" key="4">
    <source>
        <dbReference type="ARBA" id="ARBA00022813"/>
    </source>
</evidence>
<keyword evidence="3 9" id="KW-0547">Nucleotide-binding</keyword>
<keyword evidence="8 10" id="KW-0215">Deoxyribonucleotide synthesis</keyword>
<accession>A0A8S5P183</accession>
<dbReference type="InterPro" id="IPR000788">
    <property type="entry name" value="RNR_lg_C"/>
</dbReference>
<comment type="similarity">
    <text evidence="1 10">Belongs to the ribonucleoside diphosphate reductase large chain family.</text>
</comment>
<dbReference type="SUPFAM" id="SSF51998">
    <property type="entry name" value="PFL-like glycyl radical enzymes"/>
    <property type="match status" value="1"/>
</dbReference>
<dbReference type="Gene3D" id="3.20.70.20">
    <property type="match status" value="2"/>
</dbReference>
<dbReference type="InterPro" id="IPR004860">
    <property type="entry name" value="LAGLIDADG_dom"/>
</dbReference>
<dbReference type="InterPro" id="IPR006141">
    <property type="entry name" value="Intein_N"/>
</dbReference>
<dbReference type="GO" id="GO:0016539">
    <property type="term" value="P:intein-mediated protein splicing"/>
    <property type="evidence" value="ECO:0007669"/>
    <property type="project" value="InterPro"/>
</dbReference>
<reference evidence="13" key="1">
    <citation type="journal article" date="2021" name="Proc. Natl. Acad. Sci. U.S.A.">
        <title>A Catalog of Tens of Thousands of Viruses from Human Metagenomes Reveals Hidden Associations with Chronic Diseases.</title>
        <authorList>
            <person name="Tisza M.J."/>
            <person name="Buck C.B."/>
        </authorList>
    </citation>
    <scope>NUCLEOTIDE SEQUENCE</scope>
    <source>
        <strain evidence="13">CtLnO19</strain>
    </source>
</reference>
<protein>
    <recommendedName>
        <fullName evidence="2 10">Ribonucleoside-diphosphate reductase</fullName>
        <ecNumber evidence="2 10">1.17.4.1</ecNumber>
    </recommendedName>
</protein>
<dbReference type="Pfam" id="PF14528">
    <property type="entry name" value="LAGLIDADG_3"/>
    <property type="match status" value="1"/>
</dbReference>
<dbReference type="InterPro" id="IPR005144">
    <property type="entry name" value="ATP-cone_dom"/>
</dbReference>
<proteinExistence type="inferred from homology"/>
<dbReference type="GO" id="GO:0009263">
    <property type="term" value="P:deoxyribonucleotide biosynthetic process"/>
    <property type="evidence" value="ECO:0007669"/>
    <property type="project" value="UniProtKB-KW"/>
</dbReference>
<dbReference type="PROSITE" id="PS51161">
    <property type="entry name" value="ATP_CONE"/>
    <property type="match status" value="1"/>
</dbReference>
<dbReference type="InterPro" id="IPR027434">
    <property type="entry name" value="Homing_endonucl"/>
</dbReference>
<keyword evidence="4" id="KW-0068">Autocatalytic cleavage</keyword>
<dbReference type="PROSITE" id="PS50819">
    <property type="entry name" value="INTEIN_ENDONUCLEASE"/>
    <property type="match status" value="1"/>
</dbReference>
<evidence type="ECO:0000256" key="9">
    <source>
        <dbReference type="PROSITE-ProRule" id="PRU00492"/>
    </source>
</evidence>
<dbReference type="EMBL" id="BK015301">
    <property type="protein sequence ID" value="DAE00201.1"/>
    <property type="molecule type" value="Genomic_DNA"/>
</dbReference>
<evidence type="ECO:0000256" key="8">
    <source>
        <dbReference type="ARBA" id="ARBA00023116"/>
    </source>
</evidence>
<sequence length="1099" mass="124792">MVNEELIKVKKREGHFEPLDISKVSRVLAFASEGLNVSTSQVEMNARLQFFTGISTKDIHDMLIKSAADLIEEESPDYEIMAARLLSYQMRKQAYSQYTPPHLNTHLHKLISLGRYDQDILNHYSEEEINELNGYIDHSRDDLIRYAGFSQIMNKYCVKDREGNVPLETPQFIFMLVPMYLFANETNNRIQQVKQMYDKLSQLKLTLPSPIIAGVRTPTKQYSSCTIVQPEDSLDGINAASNAIVKYIARRAGIGLNIGKIRAKGSKIRNGEATHTGIVSYIKLFEAAVNSCNQGNLRKGSATLYYPVWHLEVEDMLVLKNNKGTENTRARDVDYAVQLNKHFYEKARSKENNDYYLFSPSDVPGLYEAFFADQKVFEELYNQYVADVTIRKKKVSAKELFTQICIERMSTGRIYVNNVDIMNINTPFIPEKAPIYSSNLCVHGKTKILTKDHGYRYIEELAGTTQVIWNGFEWSEVYVDLTNTDAEFVSITTNNLRELTCTPYHKFYVVKKYGQDPVEVRAIDLKEGDKLIKGEWPVVEGNEELANPYTQGFASGDGCEVSSNSTRLDLYGKKKELLPFFTGNISTIRTQKTSNMAGGDRIEVRVLGLRSKWFVPDNRYTVQSRLNWLAGYLDADGSVYRNGETEALTCSSTNLMFLQELREMLEMTGVTAKITNGQPEGFRIMPDGKGGYKEYYCQQAWRLIISAGYSQKLLGLGLTLHRLEIEKREVQREAIQFERIESVIPLGDDMRDYSYCFNEPKRHLGVFNGLVTGQCLEIALPTKPLQTPEKTSEGEIALCTLSAINCYKFYDEQGKLNHADLEETCTSAVRSLDALLSYQDYPVEQAREGALKRRSLGISTTNLAGLAAKLKLRYESPEFLNKLDEWMEALAYYCLKASNQLAKEKGKAEWLDETTWQKGILPQDRANERARSLITRERTLDWETLRKDIVSFGLRNSTLLTQAPIEASSLVTHSTNGIEPPRALLSIKANKDGATKQLVPDYELYKDFYTTMWSLQNNDATLNISAVMQMWIDQAISTNLNYDPAKYPNRQIPVAQMMKDILKAYSLGVKTIYYCNIRDGQKESNVLESMGCDGGACAI</sequence>
<dbReference type="InterPro" id="IPR036844">
    <property type="entry name" value="Hint_dom_sf"/>
</dbReference>
<dbReference type="Gene3D" id="3.10.28.10">
    <property type="entry name" value="Homing endonucleases"/>
    <property type="match status" value="1"/>
</dbReference>
<evidence type="ECO:0000256" key="3">
    <source>
        <dbReference type="ARBA" id="ARBA00022741"/>
    </source>
</evidence>
<dbReference type="SUPFAM" id="SSF51294">
    <property type="entry name" value="Hedgehog/intein (Hint) domain"/>
    <property type="match status" value="1"/>
</dbReference>
<evidence type="ECO:0000256" key="6">
    <source>
        <dbReference type="ARBA" id="ARBA00023000"/>
    </source>
</evidence>
<comment type="catalytic activity">
    <reaction evidence="10">
        <text>a 2'-deoxyribonucleoside 5'-diphosphate + [thioredoxin]-disulfide + H2O = a ribonucleoside 5'-diphosphate + [thioredoxin]-dithiol</text>
        <dbReference type="Rhea" id="RHEA:23252"/>
        <dbReference type="Rhea" id="RHEA-COMP:10698"/>
        <dbReference type="Rhea" id="RHEA-COMP:10700"/>
        <dbReference type="ChEBI" id="CHEBI:15377"/>
        <dbReference type="ChEBI" id="CHEBI:29950"/>
        <dbReference type="ChEBI" id="CHEBI:50058"/>
        <dbReference type="ChEBI" id="CHEBI:57930"/>
        <dbReference type="ChEBI" id="CHEBI:73316"/>
        <dbReference type="EC" id="1.17.4.1"/>
    </reaction>
</comment>
<evidence type="ECO:0000256" key="5">
    <source>
        <dbReference type="ARBA" id="ARBA00022840"/>
    </source>
</evidence>
<keyword evidence="6" id="KW-0651">Protein splicing</keyword>
<evidence type="ECO:0000259" key="11">
    <source>
        <dbReference type="PROSITE" id="PS50819"/>
    </source>
</evidence>
<evidence type="ECO:0000256" key="1">
    <source>
        <dbReference type="ARBA" id="ARBA00010406"/>
    </source>
</evidence>
<feature type="domain" description="ATP-cone" evidence="12">
    <location>
        <begin position="7"/>
        <end position="96"/>
    </location>
</feature>
<dbReference type="SUPFAM" id="SSF48168">
    <property type="entry name" value="R1 subunit of ribonucleotide reductase, N-terminal domain"/>
    <property type="match status" value="1"/>
</dbReference>
<dbReference type="InterPro" id="IPR013509">
    <property type="entry name" value="RNR_lsu_N"/>
</dbReference>
<dbReference type="PANTHER" id="PTHR11573">
    <property type="entry name" value="RIBONUCLEOSIDE-DIPHOSPHATE REDUCTASE LARGE CHAIN"/>
    <property type="match status" value="1"/>
</dbReference>
<dbReference type="InterPro" id="IPR003587">
    <property type="entry name" value="Hint_dom_N"/>
</dbReference>
<dbReference type="Gene3D" id="2.170.16.10">
    <property type="entry name" value="Hedgehog/Intein (Hint) domain"/>
    <property type="match status" value="1"/>
</dbReference>
<dbReference type="CDD" id="cd00081">
    <property type="entry name" value="Hint"/>
    <property type="match status" value="1"/>
</dbReference>
<dbReference type="Pfam" id="PF03477">
    <property type="entry name" value="ATP-cone"/>
    <property type="match status" value="1"/>
</dbReference>
<dbReference type="GO" id="GO:0005524">
    <property type="term" value="F:ATP binding"/>
    <property type="evidence" value="ECO:0007669"/>
    <property type="project" value="UniProtKB-UniRule"/>
</dbReference>